<feature type="compositionally biased region" description="Polar residues" evidence="1">
    <location>
        <begin position="237"/>
        <end position="249"/>
    </location>
</feature>
<evidence type="ECO:0000256" key="1">
    <source>
        <dbReference type="SAM" id="MobiDB-lite"/>
    </source>
</evidence>
<accession>A0A2H1WDC5</accession>
<organism evidence="2">
    <name type="scientific">Spodoptera frugiperda</name>
    <name type="common">Fall armyworm</name>
    <dbReference type="NCBI Taxonomy" id="7108"/>
    <lineage>
        <taxon>Eukaryota</taxon>
        <taxon>Metazoa</taxon>
        <taxon>Ecdysozoa</taxon>
        <taxon>Arthropoda</taxon>
        <taxon>Hexapoda</taxon>
        <taxon>Insecta</taxon>
        <taxon>Pterygota</taxon>
        <taxon>Neoptera</taxon>
        <taxon>Endopterygota</taxon>
        <taxon>Lepidoptera</taxon>
        <taxon>Glossata</taxon>
        <taxon>Ditrysia</taxon>
        <taxon>Noctuoidea</taxon>
        <taxon>Noctuidae</taxon>
        <taxon>Amphipyrinae</taxon>
        <taxon>Spodoptera</taxon>
    </lineage>
</organism>
<name>A0A2H1WDC5_SPOFR</name>
<sequence>MTSPALGEARGGVGLLLTKNHPVPTSALRAGAPINPLGSTHLWIRPLVEMDSAKQCFYLERCVLWMCAMNGFSIHSILELHISFAQWKTTLRDNLIRNPTSSSNKTKHSGRMQRFLNLGENHPMTSSALGEAGGSVRLLLTKNHPVPSPAFRAGAPAKLFGGPQFRLSANLGPIRWFLKQESNPWYHPSPAGLFNFASLGFSPVSWVRLQTYKFTYTSHPDPKQQFVYHKKSCSVRESNPLRGSQLPSHRTNRAVKYDDY</sequence>
<gene>
    <name evidence="2" type="ORF">SFRICE_032596</name>
</gene>
<dbReference type="AlphaFoldDB" id="A0A2H1WDC5"/>
<protein>
    <submittedName>
        <fullName evidence="2">SFRICE_032596</fullName>
    </submittedName>
</protein>
<feature type="region of interest" description="Disordered" evidence="1">
    <location>
        <begin position="237"/>
        <end position="260"/>
    </location>
</feature>
<proteinExistence type="predicted"/>
<reference evidence="2" key="1">
    <citation type="submission" date="2016-07" db="EMBL/GenBank/DDBJ databases">
        <authorList>
            <person name="Bretaudeau A."/>
        </authorList>
    </citation>
    <scope>NUCLEOTIDE SEQUENCE</scope>
    <source>
        <strain evidence="2">Rice</strain>
        <tissue evidence="2">Whole body</tissue>
    </source>
</reference>
<dbReference type="EMBL" id="ODYU01007899">
    <property type="protein sequence ID" value="SOQ51080.1"/>
    <property type="molecule type" value="Genomic_DNA"/>
</dbReference>
<evidence type="ECO:0000313" key="2">
    <source>
        <dbReference type="EMBL" id="SOQ51080.1"/>
    </source>
</evidence>